<dbReference type="FunFam" id="3.30.565.10:FF:000006">
    <property type="entry name" value="Sensor histidine kinase WalK"/>
    <property type="match status" value="1"/>
</dbReference>
<dbReference type="SUPFAM" id="SSF55874">
    <property type="entry name" value="ATPase domain of HSP90 chaperone/DNA topoisomerase II/histidine kinase"/>
    <property type="match status" value="1"/>
</dbReference>
<dbReference type="InterPro" id="IPR001789">
    <property type="entry name" value="Sig_transdc_resp-reg_receiver"/>
</dbReference>
<dbReference type="SUPFAM" id="SSF47384">
    <property type="entry name" value="Homodimeric domain of signal transducing histidine kinase"/>
    <property type="match status" value="1"/>
</dbReference>
<dbReference type="InterPro" id="IPR018060">
    <property type="entry name" value="HTH_AraC"/>
</dbReference>
<comment type="caution">
    <text evidence="17">The sequence shown here is derived from an EMBL/GenBank/DDBJ whole genome shotgun (WGS) entry which is preliminary data.</text>
</comment>
<keyword evidence="10" id="KW-0804">Transcription</keyword>
<dbReference type="InterPro" id="IPR036890">
    <property type="entry name" value="HATPase_C_sf"/>
</dbReference>
<comment type="catalytic activity">
    <reaction evidence="1">
        <text>ATP + protein L-histidine = ADP + protein N-phospho-L-histidine.</text>
        <dbReference type="EC" id="2.7.13.3"/>
    </reaction>
</comment>
<dbReference type="PROSITE" id="PS50112">
    <property type="entry name" value="PAS"/>
    <property type="match status" value="1"/>
</dbReference>
<keyword evidence="18" id="KW-1185">Reference proteome</keyword>
<dbReference type="SMART" id="SM00387">
    <property type="entry name" value="HATPase_c"/>
    <property type="match status" value="1"/>
</dbReference>
<dbReference type="PROSITE" id="PS00041">
    <property type="entry name" value="HTH_ARAC_FAMILY_1"/>
    <property type="match status" value="1"/>
</dbReference>
<dbReference type="EMBL" id="VIKR01000005">
    <property type="protein sequence ID" value="TQV72367.1"/>
    <property type="molecule type" value="Genomic_DNA"/>
</dbReference>
<dbReference type="InterPro" id="IPR000014">
    <property type="entry name" value="PAS"/>
</dbReference>
<sequence length="1009" mass="114103">MSLLLNQSSKSLNSENLTSIFAAIVVLVIFVGYLLPGDSLFSQALFSRQFADPVFLGLVIMAIFLKVRDAKSIVDPVYWLLLAGAFSAWFLLTLLRLFYWQELSPQAQSLLTNTAYFLFYALMTAAIEVKSYREARELLSGQSLLVLVSTFTFAVGAFVFLVLAPAPTIQQPIYLISADFSFYLLMDIYLTLRWLQLAWVCRKFYWVSYFLMALAMFNWAIADFVESLHVTNANQLNSGTWQDWLWYTPYLLVIAALKVRQSSSIEQNQNLTFSKSHLLNSPLFFVSLCFILYILINNTNEWFSPLSATQSTIFYLWFSLLLLLAIVQLNLFTEQLRHQQKIITDNRLETDVMKQRLLQQTESLKEQAASNKSILETTNNAIFTLNSDYVVQSCNPAACSILGLTKDDIIGQSFLQVTHAEGELSRYFNYKSYQRKLNVENDGIELESTICNSDNEHIPVHITLSKDINNHQGLMVVSVINISKQKKAEEEAHHLKDQFTANMSHEFRTPLTIINGVLDNLSNKNKYAEDIEQLNTAKRNSLRMIRMVDQLLDLSKIGHEPLPVEAIDIIPTIKFSCQSFEKMAIDRSLEFAVSISQSAWVEGNQNALEKILFNLLSNAFKYTQNGKISVTLNHLGGQYSLTVKDSGIGLETSQIESIFERFHRVDSAQTQAIQGVGIGLALVKELCDAMGWTIHVTSALNLGSTFNIVMPAAVPSSADNKAQVDRLTSDKNSQTLAEEIIRSQEFIKAEQNKKSKFSVLIVEDNHDMQAHIEAILSSHHQCLVASDGNEGLRLALDYLPDIIISDVMMPGIDGFELLKAIKNNELTTHIPVIMLTARSDDESKIKGLESEAEDYLSKPFNSKELLLRVNNQLNSRAKLQQKLASQWQADSSKIEATTEIEDQFVTKLNEIFETHYQDCEFSLQSMSKILAMSDRQVQRKVKSVLGLSPLEALKQFRLKQAKPMLDRGDQIGFVAQTCGFTSQSYFGRCFKETYKITPKAYQQSRAQQS</sequence>
<dbReference type="PRINTS" id="PR00344">
    <property type="entry name" value="BCTRLSENSOR"/>
</dbReference>
<dbReference type="AlphaFoldDB" id="A0A545T549"/>
<dbReference type="InterPro" id="IPR004358">
    <property type="entry name" value="Sig_transdc_His_kin-like_C"/>
</dbReference>
<keyword evidence="9 12" id="KW-0472">Membrane</keyword>
<proteinExistence type="predicted"/>
<dbReference type="Pfam" id="PF12833">
    <property type="entry name" value="HTH_18"/>
    <property type="match status" value="1"/>
</dbReference>
<feature type="domain" description="Response regulatory" evidence="15">
    <location>
        <begin position="758"/>
        <end position="873"/>
    </location>
</feature>
<dbReference type="SMART" id="SM00091">
    <property type="entry name" value="PAS"/>
    <property type="match status" value="1"/>
</dbReference>
<name>A0A545T549_9GAMM</name>
<feature type="domain" description="HTH araC/xylS-type" evidence="13">
    <location>
        <begin position="906"/>
        <end position="1004"/>
    </location>
</feature>
<evidence type="ECO:0000256" key="1">
    <source>
        <dbReference type="ARBA" id="ARBA00000085"/>
    </source>
</evidence>
<evidence type="ECO:0000313" key="17">
    <source>
        <dbReference type="EMBL" id="TQV72367.1"/>
    </source>
</evidence>
<dbReference type="GO" id="GO:0003700">
    <property type="term" value="F:DNA-binding transcription factor activity"/>
    <property type="evidence" value="ECO:0007669"/>
    <property type="project" value="InterPro"/>
</dbReference>
<dbReference type="Gene3D" id="1.10.10.60">
    <property type="entry name" value="Homeodomain-like"/>
    <property type="match status" value="1"/>
</dbReference>
<feature type="domain" description="Histidine kinase" evidence="14">
    <location>
        <begin position="502"/>
        <end position="714"/>
    </location>
</feature>
<dbReference type="InterPro" id="IPR003594">
    <property type="entry name" value="HATPase_dom"/>
</dbReference>
<evidence type="ECO:0000256" key="12">
    <source>
        <dbReference type="SAM" id="Phobius"/>
    </source>
</evidence>
<evidence type="ECO:0000256" key="6">
    <source>
        <dbReference type="ARBA" id="ARBA00023012"/>
    </source>
</evidence>
<keyword evidence="7" id="KW-0805">Transcription regulation</keyword>
<feature type="transmembrane region" description="Helical" evidence="12">
    <location>
        <begin position="172"/>
        <end position="192"/>
    </location>
</feature>
<evidence type="ECO:0000259" key="15">
    <source>
        <dbReference type="PROSITE" id="PS50110"/>
    </source>
</evidence>
<evidence type="ECO:0000259" key="13">
    <source>
        <dbReference type="PROSITE" id="PS01124"/>
    </source>
</evidence>
<evidence type="ECO:0000256" key="7">
    <source>
        <dbReference type="ARBA" id="ARBA00023015"/>
    </source>
</evidence>
<feature type="transmembrane region" description="Helical" evidence="12">
    <location>
        <begin position="12"/>
        <end position="34"/>
    </location>
</feature>
<keyword evidence="4" id="KW-0808">Transferase</keyword>
<feature type="transmembrane region" description="Helical" evidence="12">
    <location>
        <begin position="204"/>
        <end position="221"/>
    </location>
</feature>
<organism evidence="17 18">
    <name type="scientific">Aliikangiella marina</name>
    <dbReference type="NCBI Taxonomy" id="1712262"/>
    <lineage>
        <taxon>Bacteria</taxon>
        <taxon>Pseudomonadati</taxon>
        <taxon>Pseudomonadota</taxon>
        <taxon>Gammaproteobacteria</taxon>
        <taxon>Oceanospirillales</taxon>
        <taxon>Pleioneaceae</taxon>
        <taxon>Aliikangiella</taxon>
    </lineage>
</organism>
<dbReference type="SMART" id="SM00448">
    <property type="entry name" value="REC"/>
    <property type="match status" value="1"/>
</dbReference>
<dbReference type="GO" id="GO:0005886">
    <property type="term" value="C:plasma membrane"/>
    <property type="evidence" value="ECO:0007669"/>
    <property type="project" value="UniProtKB-ARBA"/>
</dbReference>
<dbReference type="Gene3D" id="3.40.50.2300">
    <property type="match status" value="1"/>
</dbReference>
<evidence type="ECO:0000256" key="9">
    <source>
        <dbReference type="ARBA" id="ARBA00023136"/>
    </source>
</evidence>
<feature type="transmembrane region" description="Helical" evidence="12">
    <location>
        <begin position="46"/>
        <end position="65"/>
    </location>
</feature>
<dbReference type="OrthoDB" id="8573350at2"/>
<feature type="transmembrane region" description="Helical" evidence="12">
    <location>
        <begin position="312"/>
        <end position="332"/>
    </location>
</feature>
<accession>A0A545T549</accession>
<protein>
    <recommendedName>
        <fullName evidence="2">histidine kinase</fullName>
        <ecNumber evidence="2">2.7.13.3</ecNumber>
    </recommendedName>
</protein>
<dbReference type="PANTHER" id="PTHR43547">
    <property type="entry name" value="TWO-COMPONENT HISTIDINE KINASE"/>
    <property type="match status" value="1"/>
</dbReference>
<evidence type="ECO:0000256" key="2">
    <source>
        <dbReference type="ARBA" id="ARBA00012438"/>
    </source>
</evidence>
<feature type="modified residue" description="4-aspartylphosphate" evidence="11">
    <location>
        <position position="806"/>
    </location>
</feature>
<keyword evidence="12" id="KW-0812">Transmembrane</keyword>
<dbReference type="SMART" id="SM00388">
    <property type="entry name" value="HisKA"/>
    <property type="match status" value="1"/>
</dbReference>
<keyword evidence="6" id="KW-0902">Two-component regulatory system</keyword>
<evidence type="ECO:0000256" key="11">
    <source>
        <dbReference type="PROSITE-ProRule" id="PRU00169"/>
    </source>
</evidence>
<dbReference type="Pfam" id="PF00072">
    <property type="entry name" value="Response_reg"/>
    <property type="match status" value="1"/>
</dbReference>
<keyword evidence="5" id="KW-0418">Kinase</keyword>
<feature type="transmembrane region" description="Helical" evidence="12">
    <location>
        <begin position="114"/>
        <end position="132"/>
    </location>
</feature>
<dbReference type="NCBIfam" id="TIGR00229">
    <property type="entry name" value="sensory_box"/>
    <property type="match status" value="1"/>
</dbReference>
<dbReference type="SUPFAM" id="SSF52172">
    <property type="entry name" value="CheY-like"/>
    <property type="match status" value="1"/>
</dbReference>
<feature type="transmembrane region" description="Helical" evidence="12">
    <location>
        <begin position="144"/>
        <end position="166"/>
    </location>
</feature>
<feature type="transmembrane region" description="Helical" evidence="12">
    <location>
        <begin position="77"/>
        <end position="99"/>
    </location>
</feature>
<dbReference type="Gene3D" id="3.30.450.20">
    <property type="entry name" value="PAS domain"/>
    <property type="match status" value="1"/>
</dbReference>
<dbReference type="InterPro" id="IPR011006">
    <property type="entry name" value="CheY-like_superfamily"/>
</dbReference>
<dbReference type="SUPFAM" id="SSF55785">
    <property type="entry name" value="PYP-like sensor domain (PAS domain)"/>
    <property type="match status" value="1"/>
</dbReference>
<evidence type="ECO:0000256" key="3">
    <source>
        <dbReference type="ARBA" id="ARBA00022553"/>
    </source>
</evidence>
<evidence type="ECO:0000256" key="8">
    <source>
        <dbReference type="ARBA" id="ARBA00023125"/>
    </source>
</evidence>
<keyword evidence="12" id="KW-1133">Transmembrane helix</keyword>
<evidence type="ECO:0000256" key="10">
    <source>
        <dbReference type="ARBA" id="ARBA00023163"/>
    </source>
</evidence>
<dbReference type="SUPFAM" id="SSF46689">
    <property type="entry name" value="Homeodomain-like"/>
    <property type="match status" value="1"/>
</dbReference>
<keyword evidence="8" id="KW-0238">DNA-binding</keyword>
<evidence type="ECO:0000256" key="4">
    <source>
        <dbReference type="ARBA" id="ARBA00022679"/>
    </source>
</evidence>
<dbReference type="PROSITE" id="PS01124">
    <property type="entry name" value="HTH_ARAC_FAMILY_2"/>
    <property type="match status" value="1"/>
</dbReference>
<reference evidence="17 18" key="1">
    <citation type="submission" date="2019-06" db="EMBL/GenBank/DDBJ databases">
        <title>Draft genome of Aliikangiella marina GYP-15.</title>
        <authorList>
            <person name="Wang G."/>
        </authorList>
    </citation>
    <scope>NUCLEOTIDE SEQUENCE [LARGE SCALE GENOMIC DNA]</scope>
    <source>
        <strain evidence="17 18">GYP-15</strain>
    </source>
</reference>
<feature type="transmembrane region" description="Helical" evidence="12">
    <location>
        <begin position="278"/>
        <end position="296"/>
    </location>
</feature>
<evidence type="ECO:0000259" key="16">
    <source>
        <dbReference type="PROSITE" id="PS50112"/>
    </source>
</evidence>
<dbReference type="Pfam" id="PF02518">
    <property type="entry name" value="HATPase_c"/>
    <property type="match status" value="1"/>
</dbReference>
<keyword evidence="3 11" id="KW-0597">Phosphoprotein</keyword>
<dbReference type="Gene3D" id="3.30.565.10">
    <property type="entry name" value="Histidine kinase-like ATPase, C-terminal domain"/>
    <property type="match status" value="1"/>
</dbReference>
<dbReference type="InterPro" id="IPR005467">
    <property type="entry name" value="His_kinase_dom"/>
</dbReference>
<dbReference type="GO" id="GO:0043565">
    <property type="term" value="F:sequence-specific DNA binding"/>
    <property type="evidence" value="ECO:0007669"/>
    <property type="project" value="InterPro"/>
</dbReference>
<dbReference type="Pfam" id="PF00512">
    <property type="entry name" value="HisKA"/>
    <property type="match status" value="1"/>
</dbReference>
<gene>
    <name evidence="17" type="ORF">FLL45_19330</name>
</gene>
<dbReference type="InterPro" id="IPR003661">
    <property type="entry name" value="HisK_dim/P_dom"/>
</dbReference>
<dbReference type="SMART" id="SM00342">
    <property type="entry name" value="HTH_ARAC"/>
    <property type="match status" value="1"/>
</dbReference>
<dbReference type="InterPro" id="IPR035965">
    <property type="entry name" value="PAS-like_dom_sf"/>
</dbReference>
<dbReference type="Pfam" id="PF13426">
    <property type="entry name" value="PAS_9"/>
    <property type="match status" value="1"/>
</dbReference>
<dbReference type="InterPro" id="IPR036097">
    <property type="entry name" value="HisK_dim/P_sf"/>
</dbReference>
<evidence type="ECO:0000259" key="14">
    <source>
        <dbReference type="PROSITE" id="PS50109"/>
    </source>
</evidence>
<dbReference type="PANTHER" id="PTHR43547:SF2">
    <property type="entry name" value="HYBRID SIGNAL TRANSDUCTION HISTIDINE KINASE C"/>
    <property type="match status" value="1"/>
</dbReference>
<dbReference type="CDD" id="cd00082">
    <property type="entry name" value="HisKA"/>
    <property type="match status" value="1"/>
</dbReference>
<dbReference type="Proteomes" id="UP000317839">
    <property type="component" value="Unassembled WGS sequence"/>
</dbReference>
<evidence type="ECO:0000256" key="5">
    <source>
        <dbReference type="ARBA" id="ARBA00022777"/>
    </source>
</evidence>
<dbReference type="PROSITE" id="PS50109">
    <property type="entry name" value="HIS_KIN"/>
    <property type="match status" value="1"/>
</dbReference>
<dbReference type="FunFam" id="1.10.287.130:FF:000001">
    <property type="entry name" value="Two-component sensor histidine kinase"/>
    <property type="match status" value="1"/>
</dbReference>
<dbReference type="InterPro" id="IPR018062">
    <property type="entry name" value="HTH_AraC-typ_CS"/>
</dbReference>
<dbReference type="EC" id="2.7.13.3" evidence="2"/>
<dbReference type="GO" id="GO:0000155">
    <property type="term" value="F:phosphorelay sensor kinase activity"/>
    <property type="evidence" value="ECO:0007669"/>
    <property type="project" value="InterPro"/>
</dbReference>
<dbReference type="InterPro" id="IPR009057">
    <property type="entry name" value="Homeodomain-like_sf"/>
</dbReference>
<evidence type="ECO:0000313" key="18">
    <source>
        <dbReference type="Proteomes" id="UP000317839"/>
    </source>
</evidence>
<feature type="domain" description="PAS" evidence="16">
    <location>
        <begin position="367"/>
        <end position="421"/>
    </location>
</feature>
<dbReference type="PROSITE" id="PS50110">
    <property type="entry name" value="RESPONSE_REGULATORY"/>
    <property type="match status" value="1"/>
</dbReference>
<dbReference type="CDD" id="cd00130">
    <property type="entry name" value="PAS"/>
    <property type="match status" value="1"/>
</dbReference>
<dbReference type="Gene3D" id="1.10.287.130">
    <property type="match status" value="1"/>
</dbReference>